<evidence type="ECO:0008006" key="6">
    <source>
        <dbReference type="Google" id="ProtNLM"/>
    </source>
</evidence>
<evidence type="ECO:0000259" key="3">
    <source>
        <dbReference type="SMART" id="SM00409"/>
    </source>
</evidence>
<dbReference type="RefSeq" id="WP_168138998.1">
    <property type="nucleotide sequence ID" value="NZ_JAAVJR010000009.1"/>
</dbReference>
<organism evidence="4 5">
    <name type="scientific">Salinimicrobium oceani</name>
    <dbReference type="NCBI Taxonomy" id="2722702"/>
    <lineage>
        <taxon>Bacteria</taxon>
        <taxon>Pseudomonadati</taxon>
        <taxon>Bacteroidota</taxon>
        <taxon>Flavobacteriia</taxon>
        <taxon>Flavobacteriales</taxon>
        <taxon>Flavobacteriaceae</taxon>
        <taxon>Salinimicrobium</taxon>
    </lineage>
</organism>
<evidence type="ECO:0000259" key="2">
    <source>
        <dbReference type="SMART" id="SM00089"/>
    </source>
</evidence>
<feature type="domain" description="Immunoglobulin" evidence="3">
    <location>
        <begin position="928"/>
        <end position="1010"/>
    </location>
</feature>
<gene>
    <name evidence="4" type="ORF">HC175_13295</name>
</gene>
<feature type="domain" description="Immunoglobulin" evidence="3">
    <location>
        <begin position="762"/>
        <end position="844"/>
    </location>
</feature>
<evidence type="ECO:0000313" key="5">
    <source>
        <dbReference type="Proteomes" id="UP000703674"/>
    </source>
</evidence>
<feature type="domain" description="PKD/Chitinase" evidence="2">
    <location>
        <begin position="1185"/>
        <end position="1261"/>
    </location>
</feature>
<keyword evidence="1" id="KW-0472">Membrane</keyword>
<comment type="caution">
    <text evidence="4">The sequence shown here is derived from an EMBL/GenBank/DDBJ whole genome shotgun (WGS) entry which is preliminary data.</text>
</comment>
<feature type="domain" description="Immunoglobulin" evidence="3">
    <location>
        <begin position="1177"/>
        <end position="1259"/>
    </location>
</feature>
<dbReference type="Gene3D" id="2.60.40.10">
    <property type="entry name" value="Immunoglobulins"/>
    <property type="match status" value="10"/>
</dbReference>
<dbReference type="InterPro" id="IPR029865">
    <property type="entry name" value="KIAA0319-like"/>
</dbReference>
<feature type="domain" description="PKD/Chitinase" evidence="2">
    <location>
        <begin position="1015"/>
        <end position="1095"/>
    </location>
</feature>
<dbReference type="Proteomes" id="UP000703674">
    <property type="component" value="Unassembled WGS sequence"/>
</dbReference>
<feature type="domain" description="PKD/Chitinase" evidence="2">
    <location>
        <begin position="1347"/>
        <end position="1427"/>
    </location>
</feature>
<feature type="domain" description="PKD/Chitinase" evidence="2">
    <location>
        <begin position="517"/>
        <end position="595"/>
    </location>
</feature>
<dbReference type="Pfam" id="PF13573">
    <property type="entry name" value="SprB"/>
    <property type="match status" value="3"/>
</dbReference>
<feature type="domain" description="PKD/Chitinase" evidence="2">
    <location>
        <begin position="1098"/>
        <end position="1178"/>
    </location>
</feature>
<dbReference type="InterPro" id="IPR003599">
    <property type="entry name" value="Ig_sub"/>
</dbReference>
<dbReference type="Gene3D" id="2.60.40.740">
    <property type="match status" value="1"/>
</dbReference>
<dbReference type="PANTHER" id="PTHR46182:SF2">
    <property type="entry name" value="FI19480P1"/>
    <property type="match status" value="1"/>
</dbReference>
<keyword evidence="1" id="KW-1133">Transmembrane helix</keyword>
<evidence type="ECO:0000313" key="4">
    <source>
        <dbReference type="EMBL" id="NJW53893.1"/>
    </source>
</evidence>
<dbReference type="InterPro" id="IPR025667">
    <property type="entry name" value="SprB_repeat"/>
</dbReference>
<feature type="domain" description="PKD/Chitinase" evidence="2">
    <location>
        <begin position="936"/>
        <end position="1012"/>
    </location>
</feature>
<feature type="domain" description="PKD/Chitinase" evidence="2">
    <location>
        <begin position="687"/>
        <end position="763"/>
    </location>
</feature>
<dbReference type="PANTHER" id="PTHR46182">
    <property type="entry name" value="FI19480P1"/>
    <property type="match status" value="1"/>
</dbReference>
<protein>
    <recommendedName>
        <fullName evidence="6">Por secretion system C-terminal sorting domain-containing protein</fullName>
    </recommendedName>
</protein>
<reference evidence="4 5" key="1">
    <citation type="submission" date="2020-03" db="EMBL/GenBank/DDBJ databases">
        <title>Salinimicrobium sp. nov, isolated from SCS.</title>
        <authorList>
            <person name="Cao W.R."/>
        </authorList>
    </citation>
    <scope>NUCLEOTIDE SEQUENCE [LARGE SCALE GENOMIC DNA]</scope>
    <source>
        <strain evidence="5">J15B91</strain>
    </source>
</reference>
<accession>A0ABX1D3W8</accession>
<dbReference type="EMBL" id="JAAVJR010000009">
    <property type="protein sequence ID" value="NJW53893.1"/>
    <property type="molecule type" value="Genomic_DNA"/>
</dbReference>
<feature type="domain" description="Immunoglobulin" evidence="3">
    <location>
        <begin position="1260"/>
        <end position="1342"/>
    </location>
</feature>
<feature type="domain" description="Immunoglobulin" evidence="3">
    <location>
        <begin position="1011"/>
        <end position="1093"/>
    </location>
</feature>
<dbReference type="SMART" id="SM00089">
    <property type="entry name" value="PKD"/>
    <property type="match status" value="8"/>
</dbReference>
<feature type="transmembrane region" description="Helical" evidence="1">
    <location>
        <begin position="28"/>
        <end position="47"/>
    </location>
</feature>
<dbReference type="InterPro" id="IPR013783">
    <property type="entry name" value="Ig-like_fold"/>
</dbReference>
<feature type="domain" description="PKD/Chitinase" evidence="2">
    <location>
        <begin position="1264"/>
        <end position="1344"/>
    </location>
</feature>
<dbReference type="SMART" id="SM00409">
    <property type="entry name" value="IG"/>
    <property type="match status" value="5"/>
</dbReference>
<keyword evidence="1" id="KW-0812">Transmembrane</keyword>
<sequence>MENCTLSESTNSWSQIDRKWSSLKGNSWKIYLLFLFFGLLSSPGIFAQNFPTQCVSQDLIVVDAELIFEDPCLNCQEGDILYPTLQLAIDNKTGSFRPTFAFWGTLIISDAEGIEIGRQAITGCNNTTGLPANTITPIPFQQIEYVCGNGMKLIDLHLAWTDASQGSKNDCPLDPATINPKCGTLTEIEVRPPLFVNVLDSSNVVCKGDDNGTIELYVNGGDQPYYFDWADLPGTNDVQDRNGLAPGFYTVTVTDANGCFRNIEDIEITEPLEEVSVTASGVDITCFEENDGYLSFSGSGYERLELWRNGVIVLGATLSGDSYVGLEPGTYVLKAFADGGNGEEDACTDESDPIVIDEPEELEIILEADPILCYGDKTSINLSIKGGTLPYAVDWADVSGDDDPEDRTEVPKGEYSVTVTDFNGCIVTGSVDITEPTELVAEVISTTPVPCSGAAEGAVDISVSGGTEPYTFLWSNNSSSEDLLNVSSGTYSVSVTDDNGCNVTLTNINVVELISPIVDAGEGKELTCSETSVQLNGSGSSNDPEANLIFAWSGPGNFSSSLEEPSVSMPGTYTLRVTDDNNSCYTEDTVEVGQDITAPVADAGIDAEITCIAGSVTLSGSGTSDNVDANLEYLWSGPGEFESLDAEIEVSVAGIYTLRVTDLDNGCFDEDEVEVDQNTDRPSADAGANVELTCTMVEVTLTGVPSSDNPSADLEYSWTGPGEFTSSSLEITVDVPGDYTFRVTDKDNGCFAEDSVEVGQDIEKPTADAGSNVELTCSAEEITLTGIGGSANENADIEYAWTGPGGFTSSSLEITVDVPGDYTLRVTDNENGCYTEDTVEVGQDITAPVADAGIDAEITCAAGSVTLSGSGTSDNVDANLEYLWSGPGEFESSDAEIEVSVAGIYILRVTDLDNGCFDEDEVEVDQNTDRPLADAGANVELTCTTVKVTLTGVPSSDNPSADLEYSWTGPGEFTSSSLEITVDVPGDYTFRVTDRDNGCFAEDSVEVGQDIEKPTADAGSNVELTCSVEEITLTGIGGSPNENADLEYAWTGPGGFTSSSLEITVDVPGDYTLRVTDNNNGCYTEDTVEVGQDITAPVADAGIDAEITCAAGSVTLSGSGTSDNVDANLEYLWSGPGEFESSDAEIEVSVAGIYTLRVTDLDNGCFDEDEVEVDQNTDRPSADAGANVELTCTTVEVTLTGVPSSDNPSADLEYSWTGPGEFTSSSLEITVDVPGDYTFRVTDKDNGCFAEDSVEVGQDIEKPTADAGSNVELTCSVEEITLTGIGGSANENADLEYAWTGPGGFTSSTLEITVDVPGDYTLRVTDNDNGCYTEDTVEVGQDITAPVADAGIDAEITCTAGSVTLSGSGTSDNVDANLEYLWSGPGEFESSDAEIEVSVAGIYTLRVTDLDNGCFDEDEVEVSEDVEFPGIDIEVVNESCPGAGDGSITITVSGGTPPYTIEGELLEGNIYVLSDLSAGNYSFVIMGANGCGMAVDEVEVGVSPRPDAPSIIMPPLECFAELGSIAVTSDTEGLQFRIDDGEWFTYLGPIDVAPGNHMLFARDAETLCESAPLDFTISPLPDSPVTPTLEAVQPTCDVLTGTIIVTSRTDLQFFVISIEDLPFVDPLFVDYPSGGFSGLAPGEYAVFAMSADGCESGMATISLLEATDCEQFEGCTLGYWKNHTDRWCSEYLTCTIYGEIFPNAPSQLADLTLLEVLNLGGGGINNLGRQSVAALLNACGDGVDYELGTTGEVIAYVTANFDNAGNAGSYLDMLNNAGCTMGGSKATTAASEDCDADVDAGNGNNGNGKGRNNNAKTPFAVNVFPVPFKETLNLKYEMDYFSDVVIEIYDMRGKHLRTYKEKNVGKGTLTNLRVDFALQANQMYVLKIITERETLVKQIVSSKK</sequence>
<evidence type="ECO:0000256" key="1">
    <source>
        <dbReference type="SAM" id="Phobius"/>
    </source>
</evidence>
<dbReference type="InterPro" id="IPR022409">
    <property type="entry name" value="PKD/Chitinase_dom"/>
</dbReference>
<name>A0ABX1D3W8_9FLAO</name>
<proteinExistence type="predicted"/>
<keyword evidence="5" id="KW-1185">Reference proteome</keyword>